<reference evidence="1" key="1">
    <citation type="submission" date="2021-03" db="EMBL/GenBank/DDBJ databases">
        <title>Evolutionary priming and transition to the ectomycorrhizal habit in an iconic lineage of mushroom-forming fungi: is preadaptation a requirement?</title>
        <authorList>
            <consortium name="DOE Joint Genome Institute"/>
            <person name="Looney B.P."/>
            <person name="Miyauchi S."/>
            <person name="Morin E."/>
            <person name="Drula E."/>
            <person name="Courty P.E."/>
            <person name="Chicoki N."/>
            <person name="Fauchery L."/>
            <person name="Kohler A."/>
            <person name="Kuo A."/>
            <person name="LaButti K."/>
            <person name="Pangilinan J."/>
            <person name="Lipzen A."/>
            <person name="Riley R."/>
            <person name="Andreopoulos W."/>
            <person name="He G."/>
            <person name="Johnson J."/>
            <person name="Barry K.W."/>
            <person name="Grigoriev I.V."/>
            <person name="Nagy L."/>
            <person name="Hibbett D."/>
            <person name="Henrissat B."/>
            <person name="Matheny P.B."/>
            <person name="Labbe J."/>
            <person name="Martin A.F."/>
        </authorList>
    </citation>
    <scope>NUCLEOTIDE SEQUENCE</scope>
    <source>
        <strain evidence="1">BPL698</strain>
    </source>
</reference>
<comment type="caution">
    <text evidence="1">The sequence shown here is derived from an EMBL/GenBank/DDBJ whole genome shotgun (WGS) entry which is preliminary data.</text>
</comment>
<proteinExistence type="predicted"/>
<organism evidence="1 2">
    <name type="scientific">Russula earlei</name>
    <dbReference type="NCBI Taxonomy" id="71964"/>
    <lineage>
        <taxon>Eukaryota</taxon>
        <taxon>Fungi</taxon>
        <taxon>Dikarya</taxon>
        <taxon>Basidiomycota</taxon>
        <taxon>Agaricomycotina</taxon>
        <taxon>Agaricomycetes</taxon>
        <taxon>Russulales</taxon>
        <taxon>Russulaceae</taxon>
        <taxon>Russula</taxon>
    </lineage>
</organism>
<evidence type="ECO:0000313" key="1">
    <source>
        <dbReference type="EMBL" id="KAI9463778.1"/>
    </source>
</evidence>
<accession>A0ACC0U5X8</accession>
<evidence type="ECO:0000313" key="2">
    <source>
        <dbReference type="Proteomes" id="UP001207468"/>
    </source>
</evidence>
<dbReference type="Proteomes" id="UP001207468">
    <property type="component" value="Unassembled WGS sequence"/>
</dbReference>
<sequence>MAQSPSSTLSSTSKEHRRELWGWLSYAFASEVFVIVSLTLFLPICLEQFARDNGFLLPDKTIPCSSSPAPPAGKAEEEEIRCVVKLFWTWIDTASFSLYTYSVSVALQALTVISMGGIADRASYRKPLLFGFAALGSLSALSFFLLPSSSPIWPLSGLLAILANIGFGASIVVLNAYLPRLAAASLPASDRENTEKLSRATARISSLGIALGYSAGILLLLFTVLPVQRAGGSTTALRFAIGGSGAWWALFSIPALLLLPSASGFEEIQNAGVTEEHEGLLASEVASQAVPIIKAERTLTREVVDSWKRLASMLRWRNIRRLTNTFRYLAAWFLLSDGFTTLTSTALLFAKTTLHMPPSSLVLVGVLTPSAGILGALLWPTIQRRLRLTSLRVLVLLVIAASVIPLYGVIGLFAPRGARWGLRVPAEMFVLAVYFGALYGAFQSYARALYAEIIPPGEEARWYGLFSITDKSSSFIGPLVVGLVADLTGNIRYAFVFLVFMLWAALPVLAGVDVERGRADAQAWATDENDGHTAEVDAIDHRVGNQE</sequence>
<keyword evidence="2" id="KW-1185">Reference proteome</keyword>
<gene>
    <name evidence="1" type="ORF">F5148DRAFT_1211103</name>
</gene>
<dbReference type="EMBL" id="JAGFNK010000156">
    <property type="protein sequence ID" value="KAI9463778.1"/>
    <property type="molecule type" value="Genomic_DNA"/>
</dbReference>
<name>A0ACC0U5X8_9AGAM</name>
<protein>
    <submittedName>
        <fullName evidence="1">Autophagy-type protein 22</fullName>
    </submittedName>
</protein>